<feature type="transmembrane region" description="Helical" evidence="2">
    <location>
        <begin position="67"/>
        <end position="84"/>
    </location>
</feature>
<evidence type="ECO:0000256" key="2">
    <source>
        <dbReference type="SAM" id="Phobius"/>
    </source>
</evidence>
<feature type="transmembrane region" description="Helical" evidence="2">
    <location>
        <begin position="104"/>
        <end position="133"/>
    </location>
</feature>
<evidence type="ECO:0000313" key="3">
    <source>
        <dbReference type="EMBL" id="TDL30097.1"/>
    </source>
</evidence>
<feature type="region of interest" description="Disordered" evidence="1">
    <location>
        <begin position="1"/>
        <end position="27"/>
    </location>
</feature>
<protein>
    <recommendedName>
        <fullName evidence="5">Transmembrane protein</fullName>
    </recommendedName>
</protein>
<evidence type="ECO:0000256" key="1">
    <source>
        <dbReference type="SAM" id="MobiDB-lite"/>
    </source>
</evidence>
<feature type="transmembrane region" description="Helical" evidence="2">
    <location>
        <begin position="37"/>
        <end position="55"/>
    </location>
</feature>
<evidence type="ECO:0000313" key="4">
    <source>
        <dbReference type="Proteomes" id="UP000294933"/>
    </source>
</evidence>
<dbReference type="EMBL" id="ML170156">
    <property type="protein sequence ID" value="TDL30097.1"/>
    <property type="molecule type" value="Genomic_DNA"/>
</dbReference>
<name>A0A4R5XIE4_9AGAM</name>
<evidence type="ECO:0008006" key="5">
    <source>
        <dbReference type="Google" id="ProtNLM"/>
    </source>
</evidence>
<dbReference type="VEuPathDB" id="FungiDB:BD410DRAFT_824019"/>
<feature type="compositionally biased region" description="Polar residues" evidence="1">
    <location>
        <begin position="18"/>
        <end position="27"/>
    </location>
</feature>
<reference evidence="3 4" key="1">
    <citation type="submission" date="2018-06" db="EMBL/GenBank/DDBJ databases">
        <title>A transcriptomic atlas of mushroom development highlights an independent origin of complex multicellularity.</title>
        <authorList>
            <consortium name="DOE Joint Genome Institute"/>
            <person name="Krizsan K."/>
            <person name="Almasi E."/>
            <person name="Merenyi Z."/>
            <person name="Sahu N."/>
            <person name="Viragh M."/>
            <person name="Koszo T."/>
            <person name="Mondo S."/>
            <person name="Kiss B."/>
            <person name="Balint B."/>
            <person name="Kues U."/>
            <person name="Barry K."/>
            <person name="Hegedus J.C."/>
            <person name="Henrissat B."/>
            <person name="Johnson J."/>
            <person name="Lipzen A."/>
            <person name="Ohm R."/>
            <person name="Nagy I."/>
            <person name="Pangilinan J."/>
            <person name="Yan J."/>
            <person name="Xiong Y."/>
            <person name="Grigoriev I.V."/>
            <person name="Hibbett D.S."/>
            <person name="Nagy L.G."/>
        </authorList>
    </citation>
    <scope>NUCLEOTIDE SEQUENCE [LARGE SCALE GENOMIC DNA]</scope>
    <source>
        <strain evidence="3 4">SZMC22713</strain>
    </source>
</reference>
<sequence>MEAEERPVKGRDIEENGQIDNGVNGSPTTDVKHTIEVWVSIAIAVVAIASQFALFEASSITADIAHVLFLSAVLMGMTAILVYAAEHGRNADADGKDGDGVYRSVMICSVSGMGSIPVAACVTVVFCVCLGLVVMRKIFECIWCLLRVRENETKSSQLMTRINDTYSWVWVTTTASTRVAAMGPVLFGEIHLRGESRVNGMAASSLSGAMKGRHRTDLAVLHKLDGIDADPVVEGTRR</sequence>
<dbReference type="AlphaFoldDB" id="A0A4R5XIE4"/>
<keyword evidence="4" id="KW-1185">Reference proteome</keyword>
<gene>
    <name evidence="3" type="ORF">BD410DRAFT_824019</name>
</gene>
<proteinExistence type="predicted"/>
<organism evidence="3 4">
    <name type="scientific">Rickenella mellea</name>
    <dbReference type="NCBI Taxonomy" id="50990"/>
    <lineage>
        <taxon>Eukaryota</taxon>
        <taxon>Fungi</taxon>
        <taxon>Dikarya</taxon>
        <taxon>Basidiomycota</taxon>
        <taxon>Agaricomycotina</taxon>
        <taxon>Agaricomycetes</taxon>
        <taxon>Hymenochaetales</taxon>
        <taxon>Rickenellaceae</taxon>
        <taxon>Rickenella</taxon>
    </lineage>
</organism>
<keyword evidence="2" id="KW-0812">Transmembrane</keyword>
<accession>A0A4R5XIE4</accession>
<keyword evidence="2" id="KW-1133">Transmembrane helix</keyword>
<feature type="compositionally biased region" description="Basic and acidic residues" evidence="1">
    <location>
        <begin position="1"/>
        <end position="14"/>
    </location>
</feature>
<dbReference type="Proteomes" id="UP000294933">
    <property type="component" value="Unassembled WGS sequence"/>
</dbReference>
<keyword evidence="2" id="KW-0472">Membrane</keyword>